<reference evidence="3 4" key="1">
    <citation type="submission" date="2017-04" db="EMBL/GenBank/DDBJ databases">
        <authorList>
            <person name="Afonso C.L."/>
            <person name="Miller P.J."/>
            <person name="Scott M.A."/>
            <person name="Spackman E."/>
            <person name="Goraichik I."/>
            <person name="Dimitrov K.M."/>
            <person name="Suarez D.L."/>
            <person name="Swayne D.E."/>
        </authorList>
    </citation>
    <scope>NUCLEOTIDE SEQUENCE [LARGE SCALE GENOMIC DNA]</scope>
    <source>
        <strain evidence="3 4">DSM 19625</strain>
    </source>
</reference>
<dbReference type="Pfam" id="PF11958">
    <property type="entry name" value="DUF3472"/>
    <property type="match status" value="1"/>
</dbReference>
<dbReference type="EMBL" id="FWYB01000002">
    <property type="protein sequence ID" value="SMC70642.1"/>
    <property type="molecule type" value="Genomic_DNA"/>
</dbReference>
<evidence type="ECO:0000256" key="1">
    <source>
        <dbReference type="SAM" id="SignalP"/>
    </source>
</evidence>
<dbReference type="InterPro" id="IPR031712">
    <property type="entry name" value="DUF5077"/>
</dbReference>
<proteinExistence type="predicted"/>
<dbReference type="InterPro" id="IPR021862">
    <property type="entry name" value="DUF3472"/>
</dbReference>
<accession>A0A1W2BD41</accession>
<keyword evidence="1" id="KW-0732">Signal</keyword>
<dbReference type="Pfam" id="PF16871">
    <property type="entry name" value="DUF5077"/>
    <property type="match status" value="1"/>
</dbReference>
<gene>
    <name evidence="3" type="ORF">SAMN04488101_102337</name>
</gene>
<keyword evidence="4" id="KW-1185">Reference proteome</keyword>
<feature type="signal peptide" evidence="1">
    <location>
        <begin position="1"/>
        <end position="21"/>
    </location>
</feature>
<evidence type="ECO:0000313" key="4">
    <source>
        <dbReference type="Proteomes" id="UP000192678"/>
    </source>
</evidence>
<dbReference type="Proteomes" id="UP000192678">
    <property type="component" value="Unassembled WGS sequence"/>
</dbReference>
<dbReference type="AlphaFoldDB" id="A0A1W2BD41"/>
<dbReference type="STRING" id="475255.SAMN04488101_102337"/>
<feature type="domain" description="DUF5077" evidence="2">
    <location>
        <begin position="34"/>
        <end position="152"/>
    </location>
</feature>
<name>A0A1W2BD41_9SPHI</name>
<dbReference type="RefSeq" id="WP_084288130.1">
    <property type="nucleotide sequence ID" value="NZ_FWYB01000002.1"/>
</dbReference>
<protein>
    <recommendedName>
        <fullName evidence="2">DUF5077 domain-containing protein</fullName>
    </recommendedName>
</protein>
<evidence type="ECO:0000313" key="3">
    <source>
        <dbReference type="EMBL" id="SMC70642.1"/>
    </source>
</evidence>
<evidence type="ECO:0000259" key="2">
    <source>
        <dbReference type="Pfam" id="PF16871"/>
    </source>
</evidence>
<dbReference type="OrthoDB" id="6014523at2"/>
<organism evidence="3 4">
    <name type="scientific">Pedobacter nyackensis</name>
    <dbReference type="NCBI Taxonomy" id="475255"/>
    <lineage>
        <taxon>Bacteria</taxon>
        <taxon>Pseudomonadati</taxon>
        <taxon>Bacteroidota</taxon>
        <taxon>Sphingobacteriia</taxon>
        <taxon>Sphingobacteriales</taxon>
        <taxon>Sphingobacteriaceae</taxon>
        <taxon>Pedobacter</taxon>
    </lineage>
</organism>
<feature type="chain" id="PRO_5010722607" description="DUF5077 domain-containing protein" evidence="1">
    <location>
        <begin position="22"/>
        <end position="435"/>
    </location>
</feature>
<sequence length="435" mass="48151">MKRTTFILLAFQLIFCTLCFANKTGNAEPATIVVPLGGNGWLSKNATAKINKEGLSNWSSKSETITVYFRTETPGDAELSLQLNVPEGNSKISLTAAGKTFTKEISNSQSEIIKIGNVQIKQPGYVKIELKGISKTGSVFANISDLIVSGSSLNKGAAYVKNNEGNYFYWGHRGPSVHLKYEIPKAAENVEWFYNEITVPVGEDKLGTYYMANGFSGGYFGMQVNSATERRVLFSIWSPFTTDDPKLIPDSMKVVLLKKGDITKTGEFGNEGSGGQSYMRFPWVAGNTYAFLIRAQPNTVKKSTVYTAYFKDVAKGDWILVASFERPQSAVYLKGLHSFLENFSPTMGDQSRKGNYQNQWAIDHTGKWHEVTGATFTVDATASINYRKDYAGGAEKNAFFLKNCGFFNDFTPKNTKFTRESSGKPHPVIDFNKLP</sequence>